<accession>A0ABN0NSK0</accession>
<protein>
    <submittedName>
        <fullName evidence="1">Uncharacterized protein</fullName>
    </submittedName>
</protein>
<dbReference type="EMBL" id="AWUY01000081">
    <property type="protein sequence ID" value="ERJ77341.1"/>
    <property type="molecule type" value="Genomic_DNA"/>
</dbReference>
<sequence length="44" mass="5372">MTMARRINELKAVNWAYENKVAKQPMKSKNSFLKFIYTFLRIYK</sequence>
<evidence type="ECO:0000313" key="1">
    <source>
        <dbReference type="EMBL" id="ERJ77341.1"/>
    </source>
</evidence>
<gene>
    <name evidence="1" type="ORF">HMPREF0653_01144</name>
</gene>
<reference evidence="1 2" key="1">
    <citation type="submission" date="2013-06" db="EMBL/GenBank/DDBJ databases">
        <authorList>
            <person name="Weinstock G."/>
            <person name="Sodergren E."/>
            <person name="Lobos E.A."/>
            <person name="Fulton L."/>
            <person name="Fulton R."/>
            <person name="Courtney L."/>
            <person name="Fronick C."/>
            <person name="O'Laughlin M."/>
            <person name="Godfrey J."/>
            <person name="Wilson R.M."/>
            <person name="Miner T."/>
            <person name="Farmer C."/>
            <person name="Delehaunty K."/>
            <person name="Cordes M."/>
            <person name="Minx P."/>
            <person name="Tomlinson C."/>
            <person name="Chen J."/>
            <person name="Wollam A."/>
            <person name="Pepin K.H."/>
            <person name="Bhonagiri V."/>
            <person name="Zhang X."/>
            <person name="Warren W."/>
            <person name="Mitreva M."/>
            <person name="Mardis E.R."/>
            <person name="Wilson R.K."/>
        </authorList>
    </citation>
    <scope>NUCLEOTIDE SEQUENCE [LARGE SCALE GENOMIC DNA]</scope>
    <source>
        <strain evidence="1 2">ATCC 29426</strain>
    </source>
</reference>
<organism evidence="1 2">
    <name type="scientific">Prevotella disiens JCM 6334 = ATCC 29426</name>
    <dbReference type="NCBI Taxonomy" id="1235811"/>
    <lineage>
        <taxon>Bacteria</taxon>
        <taxon>Pseudomonadati</taxon>
        <taxon>Bacteroidota</taxon>
        <taxon>Bacteroidia</taxon>
        <taxon>Bacteroidales</taxon>
        <taxon>Prevotellaceae</taxon>
        <taxon>Prevotella</taxon>
    </lineage>
</organism>
<name>A0ABN0NSK0_9BACT</name>
<keyword evidence="2" id="KW-1185">Reference proteome</keyword>
<proteinExistence type="predicted"/>
<dbReference type="Proteomes" id="UP000016660">
    <property type="component" value="Unassembled WGS sequence"/>
</dbReference>
<comment type="caution">
    <text evidence="1">The sequence shown here is derived from an EMBL/GenBank/DDBJ whole genome shotgun (WGS) entry which is preliminary data.</text>
</comment>
<evidence type="ECO:0000313" key="2">
    <source>
        <dbReference type="Proteomes" id="UP000016660"/>
    </source>
</evidence>